<dbReference type="RefSeq" id="WP_348265000.1">
    <property type="nucleotide sequence ID" value="NZ_CP121196.1"/>
</dbReference>
<dbReference type="EMBL" id="CP121196">
    <property type="protein sequence ID" value="XBH19779.1"/>
    <property type="molecule type" value="Genomic_DNA"/>
</dbReference>
<name>A0AAU7DR51_9BACT</name>
<accession>A0AAU7DR51</accession>
<dbReference type="InterPro" id="IPR003772">
    <property type="entry name" value="YceD"/>
</dbReference>
<sequence length="197" mass="21975">MTRTALRLTLKLMEFKVVELEREPIEFDLALPPGQVDLGDEAKQLGNLATSGLAEVLHEHRGPKDIVADIRLRGKFAGKFEVPCARCVEPVEIPLDSDFDLIFRPVVADSEPTERSITAPETEIGYYQRDSLLLEDVLREQVLLSLPVRTLCKPDCKGLCPRCGQNRNSQDCSCDEGPSDPRWEALSGLRSQIKSSK</sequence>
<proteinExistence type="predicted"/>
<evidence type="ECO:0000313" key="1">
    <source>
        <dbReference type="EMBL" id="XBH19779.1"/>
    </source>
</evidence>
<dbReference type="Pfam" id="PF02620">
    <property type="entry name" value="YceD"/>
    <property type="match status" value="1"/>
</dbReference>
<reference evidence="1" key="1">
    <citation type="submission" date="2023-03" db="EMBL/GenBank/DDBJ databases">
        <title>Edaphobacter sp.</title>
        <authorList>
            <person name="Huber K.J."/>
            <person name="Papendorf J."/>
            <person name="Pilke C."/>
            <person name="Bunk B."/>
            <person name="Sproeer C."/>
            <person name="Pester M."/>
        </authorList>
    </citation>
    <scope>NUCLEOTIDE SEQUENCE</scope>
    <source>
        <strain evidence="1">DSM 110680</strain>
    </source>
</reference>
<dbReference type="PANTHER" id="PTHR34374:SF1">
    <property type="entry name" value="LARGE RIBOSOMAL RNA SUBUNIT ACCUMULATION PROTEIN YCED HOMOLOG 1, CHLOROPLASTIC"/>
    <property type="match status" value="1"/>
</dbReference>
<dbReference type="PANTHER" id="PTHR34374">
    <property type="entry name" value="LARGE RIBOSOMAL RNA SUBUNIT ACCUMULATION PROTEIN YCED HOMOLOG 1, CHLOROPLASTIC"/>
    <property type="match status" value="1"/>
</dbReference>
<protein>
    <submittedName>
        <fullName evidence="1">DUF177 domain-containing protein</fullName>
    </submittedName>
</protein>
<gene>
    <name evidence="1" type="ORF">P8935_10785</name>
</gene>
<organism evidence="1">
    <name type="scientific">Telmatobacter sp. DSM 110680</name>
    <dbReference type="NCBI Taxonomy" id="3036704"/>
    <lineage>
        <taxon>Bacteria</taxon>
        <taxon>Pseudomonadati</taxon>
        <taxon>Acidobacteriota</taxon>
        <taxon>Terriglobia</taxon>
        <taxon>Terriglobales</taxon>
        <taxon>Acidobacteriaceae</taxon>
        <taxon>Telmatobacter</taxon>
    </lineage>
</organism>
<dbReference type="AlphaFoldDB" id="A0AAU7DR51"/>